<dbReference type="InterPro" id="IPR018170">
    <property type="entry name" value="Aldo/ket_reductase_CS"/>
</dbReference>
<gene>
    <name evidence="1" type="ORF">TAV2_LOCUS2709</name>
</gene>
<keyword evidence="2" id="KW-1185">Reference proteome</keyword>
<dbReference type="GO" id="GO:0016491">
    <property type="term" value="F:oxidoreductase activity"/>
    <property type="evidence" value="ECO:0007669"/>
    <property type="project" value="InterPro"/>
</dbReference>
<accession>A0AAU9RJV4</accession>
<protein>
    <recommendedName>
        <fullName evidence="3">NADP-dependent oxidoreductase domain-containing protein</fullName>
    </recommendedName>
</protein>
<dbReference type="SUPFAM" id="SSF51430">
    <property type="entry name" value="NAD(P)-linked oxidoreductase"/>
    <property type="match status" value="1"/>
</dbReference>
<dbReference type="PANTHER" id="PTHR11732">
    <property type="entry name" value="ALDO/KETO REDUCTASE"/>
    <property type="match status" value="1"/>
</dbReference>
<organism evidence="1 2">
    <name type="scientific">Thlaspi arvense</name>
    <name type="common">Field penny-cress</name>
    <dbReference type="NCBI Taxonomy" id="13288"/>
    <lineage>
        <taxon>Eukaryota</taxon>
        <taxon>Viridiplantae</taxon>
        <taxon>Streptophyta</taxon>
        <taxon>Embryophyta</taxon>
        <taxon>Tracheophyta</taxon>
        <taxon>Spermatophyta</taxon>
        <taxon>Magnoliopsida</taxon>
        <taxon>eudicotyledons</taxon>
        <taxon>Gunneridae</taxon>
        <taxon>Pentapetalae</taxon>
        <taxon>rosids</taxon>
        <taxon>malvids</taxon>
        <taxon>Brassicales</taxon>
        <taxon>Brassicaceae</taxon>
        <taxon>Thlaspideae</taxon>
        <taxon>Thlaspi</taxon>
    </lineage>
</organism>
<dbReference type="AlphaFoldDB" id="A0AAU9RJV4"/>
<evidence type="ECO:0000313" key="1">
    <source>
        <dbReference type="EMBL" id="CAH2039166.1"/>
    </source>
</evidence>
<dbReference type="InterPro" id="IPR020471">
    <property type="entry name" value="AKR"/>
</dbReference>
<dbReference type="EMBL" id="OU466857">
    <property type="protein sequence ID" value="CAH2039166.1"/>
    <property type="molecule type" value="Genomic_DNA"/>
</dbReference>
<dbReference type="InterPro" id="IPR036812">
    <property type="entry name" value="NAD(P)_OxRdtase_dom_sf"/>
</dbReference>
<dbReference type="Gene3D" id="3.20.20.100">
    <property type="entry name" value="NADP-dependent oxidoreductase domain"/>
    <property type="match status" value="2"/>
</dbReference>
<dbReference type="PROSITE" id="PS00063">
    <property type="entry name" value="ALDOKETO_REDUCTASE_3"/>
    <property type="match status" value="1"/>
</dbReference>
<evidence type="ECO:0000313" key="2">
    <source>
        <dbReference type="Proteomes" id="UP000836841"/>
    </source>
</evidence>
<proteinExistence type="predicted"/>
<sequence>MHWPVRLKKGTVEFKPENIMPMDIPSTWKAMEALNPLVRIFAVGFSRDNVGKGRCSKEPSSAQTALRWGLQMGHIVLPKSTNEGRIRENFEVLGWSITEEMFGKFSEIQRSHIWCKLLIFEQLIIIFCTVQARLVQGTLFVHEKLSPYKTVCS</sequence>
<name>A0AAU9RJV4_THLAR</name>
<dbReference type="Proteomes" id="UP000836841">
    <property type="component" value="Chromosome 1"/>
</dbReference>
<evidence type="ECO:0008006" key="3">
    <source>
        <dbReference type="Google" id="ProtNLM"/>
    </source>
</evidence>
<reference evidence="1 2" key="1">
    <citation type="submission" date="2022-03" db="EMBL/GenBank/DDBJ databases">
        <authorList>
            <person name="Nunn A."/>
            <person name="Chopra R."/>
            <person name="Nunn A."/>
            <person name="Contreras Garrido A."/>
        </authorList>
    </citation>
    <scope>NUCLEOTIDE SEQUENCE [LARGE SCALE GENOMIC DNA]</scope>
</reference>